<dbReference type="PANTHER" id="PTHR46696">
    <property type="entry name" value="P450, PUTATIVE (EUROFUNG)-RELATED"/>
    <property type="match status" value="1"/>
</dbReference>
<dbReference type="PROSITE" id="PS00086">
    <property type="entry name" value="CYTOCHROME_P450"/>
    <property type="match status" value="1"/>
</dbReference>
<keyword evidence="3" id="KW-0408">Iron</keyword>
<reference evidence="4 5" key="1">
    <citation type="journal article" date="2022" name="Microbiol. Resour. Announc.">
        <title>Complete Genome Sequence of Mesorhizobium ciceri Strain R30, a Rhizobium Used as a Commercial Inoculant for Chickpea in Argentina.</title>
        <authorList>
            <person name="Foresto E."/>
            <person name="Revale S."/>
            <person name="Primo E."/>
            <person name="Nievas F."/>
            <person name="Carezzano E."/>
            <person name="Puente M."/>
            <person name="Alzari P."/>
            <person name="Mart M."/>
            <person name="Ben-Assaya M."/>
            <person name="Mornico D."/>
            <person name="Santoro M."/>
            <person name="Mart F."/>
            <person name="Giordano W."/>
            <person name="Bogino P."/>
        </authorList>
    </citation>
    <scope>NUCLEOTIDE SEQUENCE [LARGE SCALE GENOMIC DNA]</scope>
    <source>
        <strain evidence="4 5">R30</strain>
    </source>
</reference>
<evidence type="ECO:0000256" key="2">
    <source>
        <dbReference type="ARBA" id="ARBA00010617"/>
    </source>
</evidence>
<evidence type="ECO:0000256" key="1">
    <source>
        <dbReference type="ARBA" id="ARBA00001971"/>
    </source>
</evidence>
<keyword evidence="5" id="KW-1185">Reference proteome</keyword>
<gene>
    <name evidence="4" type="ORF">LRP29_14700</name>
</gene>
<keyword evidence="3" id="KW-0560">Oxidoreductase</keyword>
<keyword evidence="3" id="KW-0479">Metal-binding</keyword>
<dbReference type="AlphaFoldDB" id="A0AB38TJ34"/>
<comment type="similarity">
    <text evidence="2 3">Belongs to the cytochrome P450 family.</text>
</comment>
<dbReference type="Gene3D" id="1.10.630.10">
    <property type="entry name" value="Cytochrome P450"/>
    <property type="match status" value="1"/>
</dbReference>
<comment type="cofactor">
    <cofactor evidence="1">
        <name>heme</name>
        <dbReference type="ChEBI" id="CHEBI:30413"/>
    </cofactor>
</comment>
<evidence type="ECO:0000256" key="3">
    <source>
        <dbReference type="RuleBase" id="RU000461"/>
    </source>
</evidence>
<sequence>MHTESPSNALFKSGRHPWQGIRAGAFAGAADTYAIHDEMRRRAPVWQAPWGDVYLTGYDLVSGSLANRKLSHVPPADVMADSDSAIRDWLIYQEGSAHAALRQALQQPFVGKGMPALRLIVAETIEDLMGDSGLSGTTEVVAAFTRAVPERVICRLLGVPDQDMPMVRAWSGSIRALLDTGFDDAFGGANSADEMSCYFVEHLRHLLAAGRMPPLLTGLAGLVDALGLTAAGRNIAFLAFAGHETTVHLIGNMLFHLAHQPAQWAALRADRRLAASAVAETLRLESPVQKICRWPLEPVIIGGQEIEKNRLMVLLVGAANRDPAQFADASRFDLGRAGRQNLAFGRGAHVCIGRALAEMEGVAVLEAALTHWRTIEPVAARWMDNSSIRGLDALALRLTA</sequence>
<protein>
    <submittedName>
        <fullName evidence="4">Cytochrome P450</fullName>
    </submittedName>
</protein>
<dbReference type="InterPro" id="IPR001128">
    <property type="entry name" value="Cyt_P450"/>
</dbReference>
<dbReference type="SUPFAM" id="SSF48264">
    <property type="entry name" value="Cytochrome P450"/>
    <property type="match status" value="1"/>
</dbReference>
<proteinExistence type="inferred from homology"/>
<dbReference type="EMBL" id="CP088147">
    <property type="protein sequence ID" value="UTU54559.1"/>
    <property type="molecule type" value="Genomic_DNA"/>
</dbReference>
<dbReference type="PANTHER" id="PTHR46696:SF1">
    <property type="entry name" value="CYTOCHROME P450 YJIB-RELATED"/>
    <property type="match status" value="1"/>
</dbReference>
<dbReference type="Pfam" id="PF00067">
    <property type="entry name" value="p450"/>
    <property type="match status" value="1"/>
</dbReference>
<evidence type="ECO:0000313" key="4">
    <source>
        <dbReference type="EMBL" id="UTU54559.1"/>
    </source>
</evidence>
<dbReference type="GO" id="GO:0004497">
    <property type="term" value="F:monooxygenase activity"/>
    <property type="evidence" value="ECO:0007669"/>
    <property type="project" value="UniProtKB-KW"/>
</dbReference>
<dbReference type="GO" id="GO:0016705">
    <property type="term" value="F:oxidoreductase activity, acting on paired donors, with incorporation or reduction of molecular oxygen"/>
    <property type="evidence" value="ECO:0007669"/>
    <property type="project" value="InterPro"/>
</dbReference>
<dbReference type="GO" id="GO:0020037">
    <property type="term" value="F:heme binding"/>
    <property type="evidence" value="ECO:0007669"/>
    <property type="project" value="InterPro"/>
</dbReference>
<organism evidence="4 5">
    <name type="scientific">Mesorhizobium ciceri</name>
    <dbReference type="NCBI Taxonomy" id="39645"/>
    <lineage>
        <taxon>Bacteria</taxon>
        <taxon>Pseudomonadati</taxon>
        <taxon>Pseudomonadota</taxon>
        <taxon>Alphaproteobacteria</taxon>
        <taxon>Hyphomicrobiales</taxon>
        <taxon>Phyllobacteriaceae</taxon>
        <taxon>Mesorhizobium</taxon>
    </lineage>
</organism>
<keyword evidence="3" id="KW-0349">Heme</keyword>
<dbReference type="PRINTS" id="PR00359">
    <property type="entry name" value="BP450"/>
</dbReference>
<name>A0AB38TJ34_9HYPH</name>
<dbReference type="Proteomes" id="UP001060070">
    <property type="component" value="Chromosome"/>
</dbReference>
<evidence type="ECO:0000313" key="5">
    <source>
        <dbReference type="Proteomes" id="UP001060070"/>
    </source>
</evidence>
<dbReference type="GO" id="GO:0005506">
    <property type="term" value="F:iron ion binding"/>
    <property type="evidence" value="ECO:0007669"/>
    <property type="project" value="InterPro"/>
</dbReference>
<dbReference type="InterPro" id="IPR002397">
    <property type="entry name" value="Cyt_P450_B"/>
</dbReference>
<dbReference type="RefSeq" id="WP_024503928.1">
    <property type="nucleotide sequence ID" value="NZ_CP088147.1"/>
</dbReference>
<dbReference type="PRINTS" id="PR00385">
    <property type="entry name" value="P450"/>
</dbReference>
<keyword evidence="3" id="KW-0503">Monooxygenase</keyword>
<dbReference type="InterPro" id="IPR017972">
    <property type="entry name" value="Cyt_P450_CS"/>
</dbReference>
<dbReference type="InterPro" id="IPR036396">
    <property type="entry name" value="Cyt_P450_sf"/>
</dbReference>
<accession>A0AB38TJ34</accession>